<dbReference type="EMBL" id="JASOPA010000150">
    <property type="protein sequence ID" value="MDK7243646.1"/>
    <property type="molecule type" value="Genomic_DNA"/>
</dbReference>
<reference evidence="2" key="1">
    <citation type="submission" date="2023-05" db="EMBL/GenBank/DDBJ databases">
        <title>Cataloging the Phylogenetic Diversity of Human Bladder Bacteria.</title>
        <authorList>
            <person name="Du J."/>
        </authorList>
    </citation>
    <scope>NUCLEOTIDE SEQUENCE</scope>
    <source>
        <strain evidence="2">UMB1050</strain>
    </source>
</reference>
<comment type="caution">
    <text evidence="2">The sequence shown here is derived from an EMBL/GenBank/DDBJ whole genome shotgun (WGS) entry which is preliminary data.</text>
</comment>
<dbReference type="Proteomes" id="UP001236303">
    <property type="component" value="Unassembled WGS sequence"/>
</dbReference>
<evidence type="ECO:0000259" key="1">
    <source>
        <dbReference type="Pfam" id="PF21861"/>
    </source>
</evidence>
<dbReference type="InterPro" id="IPR053923">
    <property type="entry name" value="RepB_C"/>
</dbReference>
<gene>
    <name evidence="2" type="ORF">QP451_11615</name>
</gene>
<feature type="non-terminal residue" evidence="2">
    <location>
        <position position="79"/>
    </location>
</feature>
<proteinExistence type="predicted"/>
<dbReference type="RefSeq" id="WP_285071656.1">
    <property type="nucleotide sequence ID" value="NZ_JASOPA010000150.1"/>
</dbReference>
<sequence>MDNPEKYQYDEKDIKIYNGFDISNYIALTREEKYEAISRIKRIIIDENIPEYIDLLSLLEEMDYNLFKVACDNTFTINV</sequence>
<name>A0AAW6YDR0_NEISU</name>
<accession>A0AAW6YDR0</accession>
<organism evidence="2 3">
    <name type="scientific">Neisseria subflava</name>
    <dbReference type="NCBI Taxonomy" id="28449"/>
    <lineage>
        <taxon>Bacteria</taxon>
        <taxon>Pseudomonadati</taxon>
        <taxon>Pseudomonadota</taxon>
        <taxon>Betaproteobacteria</taxon>
        <taxon>Neisseriales</taxon>
        <taxon>Neisseriaceae</taxon>
        <taxon>Neisseria</taxon>
    </lineage>
</organism>
<evidence type="ECO:0000313" key="3">
    <source>
        <dbReference type="Proteomes" id="UP001236303"/>
    </source>
</evidence>
<dbReference type="Pfam" id="PF21861">
    <property type="entry name" value="RepB_C"/>
    <property type="match status" value="1"/>
</dbReference>
<protein>
    <submittedName>
        <fullName evidence="2">Rep family protein</fullName>
    </submittedName>
</protein>
<dbReference type="AlphaFoldDB" id="A0AAW6YDR0"/>
<feature type="domain" description="Replication protein RepB C-terminal" evidence="1">
    <location>
        <begin position="31"/>
        <end position="78"/>
    </location>
</feature>
<evidence type="ECO:0000313" key="2">
    <source>
        <dbReference type="EMBL" id="MDK7243646.1"/>
    </source>
</evidence>